<keyword evidence="4" id="KW-0732">Signal</keyword>
<dbReference type="PANTHER" id="PTHR30290:SF10">
    <property type="entry name" value="PERIPLASMIC OLIGOPEPTIDE-BINDING PROTEIN-RELATED"/>
    <property type="match status" value="1"/>
</dbReference>
<feature type="domain" description="Solute-binding protein family 5" evidence="6">
    <location>
        <begin position="90"/>
        <end position="460"/>
    </location>
</feature>
<dbReference type="Gene3D" id="3.40.190.10">
    <property type="entry name" value="Periplasmic binding protein-like II"/>
    <property type="match status" value="1"/>
</dbReference>
<reference evidence="8" key="1">
    <citation type="journal article" date="2019" name="Int. J. Syst. Evol. Microbiol.">
        <title>The Global Catalogue of Microorganisms (GCM) 10K type strain sequencing project: providing services to taxonomists for standard genome sequencing and annotation.</title>
        <authorList>
            <consortium name="The Broad Institute Genomics Platform"/>
            <consortium name="The Broad Institute Genome Sequencing Center for Infectious Disease"/>
            <person name="Wu L."/>
            <person name="Ma J."/>
        </authorList>
    </citation>
    <scope>NUCLEOTIDE SEQUENCE [LARGE SCALE GENOMIC DNA]</scope>
    <source>
        <strain evidence="8">JCM 18541</strain>
    </source>
</reference>
<feature type="compositionally biased region" description="Low complexity" evidence="5">
    <location>
        <begin position="472"/>
        <end position="492"/>
    </location>
</feature>
<dbReference type="Pfam" id="PF00496">
    <property type="entry name" value="SBP_bac_5"/>
    <property type="match status" value="1"/>
</dbReference>
<evidence type="ECO:0000256" key="5">
    <source>
        <dbReference type="SAM" id="MobiDB-lite"/>
    </source>
</evidence>
<dbReference type="InterPro" id="IPR000914">
    <property type="entry name" value="SBP_5_dom"/>
</dbReference>
<dbReference type="SUPFAM" id="SSF53850">
    <property type="entry name" value="Periplasmic binding protein-like II"/>
    <property type="match status" value="1"/>
</dbReference>
<sequence length="571" mass="61913">MASHKMSRRRFVQISAVITAGFTLSACSTSNSGGSKDPEPSPSREERVFRFAQAAPCLTLDPARTQRLESVRITAQILDPLVRADPNTGEPVSGLAQEWTISDDGLVYTFELDPQTTFSDGSALTPRALASNLERWEALGQQPLTRLTQPYHQLFGSVDSEEQPPLVTSWEIPSDQVLRVTLSRPSVSFLKVLTQPALGIALPALIGKDGYFTEDPIGTGAFKLDEWSEGSIRLVTNPHYCGAEPGIDVLEFVSLPDAEKRYYSLLQGNVDAFDQIGLEDYVPLALDGYAVQTRDPYAVAYVNINLSHPAFADALTRQALAQAIDRSKIAADYYPQGTSTAYDFLPALFQTRHEKAREHYGYDSATAGSLLKDSTYKGEPIDFYYPVQVSLATLPAPEAIYSVISANLVASGFNIVPRPYRWDAPDSEDIPAHHPDYGLELTGFVGTFRDPSAFLGKVLAPASTAPDSLTVPSASSSASSPSASPSPETSAAGATHHAEIIEALQAADVIEDVEVRRSAYREINAKLALLLPAIPLTYPVSGVTQGPRVRTYGVEATGLDRFNKIELREGQ</sequence>
<protein>
    <recommendedName>
        <fullName evidence="6">Solute-binding protein family 5 domain-containing protein</fullName>
    </recommendedName>
</protein>
<evidence type="ECO:0000256" key="2">
    <source>
        <dbReference type="ARBA" id="ARBA00005695"/>
    </source>
</evidence>
<evidence type="ECO:0000313" key="8">
    <source>
        <dbReference type="Proteomes" id="UP001500187"/>
    </source>
</evidence>
<dbReference type="PANTHER" id="PTHR30290">
    <property type="entry name" value="PERIPLASMIC BINDING COMPONENT OF ABC TRANSPORTER"/>
    <property type="match status" value="1"/>
</dbReference>
<dbReference type="EMBL" id="BAABKP010000001">
    <property type="protein sequence ID" value="GAA4791902.1"/>
    <property type="molecule type" value="Genomic_DNA"/>
</dbReference>
<dbReference type="InterPro" id="IPR006311">
    <property type="entry name" value="TAT_signal"/>
</dbReference>
<gene>
    <name evidence="7" type="ORF">GCM10023352_07760</name>
</gene>
<comment type="caution">
    <text evidence="7">The sequence shown here is derived from an EMBL/GenBank/DDBJ whole genome shotgun (WGS) entry which is preliminary data.</text>
</comment>
<evidence type="ECO:0000256" key="3">
    <source>
        <dbReference type="ARBA" id="ARBA00022448"/>
    </source>
</evidence>
<dbReference type="InterPro" id="IPR039424">
    <property type="entry name" value="SBP_5"/>
</dbReference>
<evidence type="ECO:0000256" key="4">
    <source>
        <dbReference type="ARBA" id="ARBA00022729"/>
    </source>
</evidence>
<proteinExistence type="inferred from homology"/>
<dbReference type="Proteomes" id="UP001500187">
    <property type="component" value="Unassembled WGS sequence"/>
</dbReference>
<comment type="subcellular location">
    <subcellularLocation>
        <location evidence="1">Cell envelope</location>
    </subcellularLocation>
</comment>
<organism evidence="7 8">
    <name type="scientific">Rothia endophytica</name>
    <dbReference type="NCBI Taxonomy" id="1324766"/>
    <lineage>
        <taxon>Bacteria</taxon>
        <taxon>Bacillati</taxon>
        <taxon>Actinomycetota</taxon>
        <taxon>Actinomycetes</taxon>
        <taxon>Micrococcales</taxon>
        <taxon>Micrococcaceae</taxon>
        <taxon>Rothia</taxon>
    </lineage>
</organism>
<accession>A0ABP9BBG7</accession>
<keyword evidence="8" id="KW-1185">Reference proteome</keyword>
<comment type="similarity">
    <text evidence="2">Belongs to the bacterial solute-binding protein 5 family.</text>
</comment>
<evidence type="ECO:0000313" key="7">
    <source>
        <dbReference type="EMBL" id="GAA4791902.1"/>
    </source>
</evidence>
<evidence type="ECO:0000259" key="6">
    <source>
        <dbReference type="Pfam" id="PF00496"/>
    </source>
</evidence>
<dbReference type="PROSITE" id="PS51257">
    <property type="entry name" value="PROKAR_LIPOPROTEIN"/>
    <property type="match status" value="1"/>
</dbReference>
<dbReference type="Gene3D" id="3.10.105.10">
    <property type="entry name" value="Dipeptide-binding Protein, Domain 3"/>
    <property type="match status" value="1"/>
</dbReference>
<feature type="region of interest" description="Disordered" evidence="5">
    <location>
        <begin position="469"/>
        <end position="494"/>
    </location>
</feature>
<evidence type="ECO:0000256" key="1">
    <source>
        <dbReference type="ARBA" id="ARBA00004196"/>
    </source>
</evidence>
<dbReference type="RefSeq" id="WP_345444905.1">
    <property type="nucleotide sequence ID" value="NZ_BAABKP010000001.1"/>
</dbReference>
<name>A0ABP9BBG7_9MICC</name>
<keyword evidence="3" id="KW-0813">Transport</keyword>
<dbReference type="Gene3D" id="3.90.76.10">
    <property type="entry name" value="Dipeptide-binding Protein, Domain 1"/>
    <property type="match status" value="1"/>
</dbReference>
<dbReference type="PROSITE" id="PS51318">
    <property type="entry name" value="TAT"/>
    <property type="match status" value="1"/>
</dbReference>